<proteinExistence type="predicted"/>
<dbReference type="Proteomes" id="UP000016935">
    <property type="component" value="Unassembled WGS sequence"/>
</dbReference>
<name>R0K3X4_EXST2</name>
<evidence type="ECO:0000313" key="1">
    <source>
        <dbReference type="EMBL" id="EOA84274.1"/>
    </source>
</evidence>
<dbReference type="HOGENOM" id="CLU_1696587_0_0_1"/>
<protein>
    <submittedName>
        <fullName evidence="1">Uncharacterized protein</fullName>
    </submittedName>
</protein>
<dbReference type="GeneID" id="19404801"/>
<reference evidence="1 2" key="2">
    <citation type="journal article" date="2013" name="PLoS Genet.">
        <title>Comparative genome structure, secondary metabolite, and effector coding capacity across Cochliobolus pathogens.</title>
        <authorList>
            <person name="Condon B.J."/>
            <person name="Leng Y."/>
            <person name="Wu D."/>
            <person name="Bushley K.E."/>
            <person name="Ohm R.A."/>
            <person name="Otillar R."/>
            <person name="Martin J."/>
            <person name="Schackwitz W."/>
            <person name="Grimwood J."/>
            <person name="MohdZainudin N."/>
            <person name="Xue C."/>
            <person name="Wang R."/>
            <person name="Manning V.A."/>
            <person name="Dhillon B."/>
            <person name="Tu Z.J."/>
            <person name="Steffenson B.J."/>
            <person name="Salamov A."/>
            <person name="Sun H."/>
            <person name="Lowry S."/>
            <person name="LaButti K."/>
            <person name="Han J."/>
            <person name="Copeland A."/>
            <person name="Lindquist E."/>
            <person name="Barry K."/>
            <person name="Schmutz J."/>
            <person name="Baker S.E."/>
            <person name="Ciuffetti L.M."/>
            <person name="Grigoriev I.V."/>
            <person name="Zhong S."/>
            <person name="Turgeon B.G."/>
        </authorList>
    </citation>
    <scope>NUCLEOTIDE SEQUENCE [LARGE SCALE GENOMIC DNA]</scope>
    <source>
        <strain evidence="2">28A</strain>
    </source>
</reference>
<gene>
    <name evidence="1" type="ORF">SETTUDRAFT_42916</name>
</gene>
<organism evidence="1 2">
    <name type="scientific">Exserohilum turcicum (strain 28A)</name>
    <name type="common">Northern leaf blight fungus</name>
    <name type="synonym">Setosphaeria turcica</name>
    <dbReference type="NCBI Taxonomy" id="671987"/>
    <lineage>
        <taxon>Eukaryota</taxon>
        <taxon>Fungi</taxon>
        <taxon>Dikarya</taxon>
        <taxon>Ascomycota</taxon>
        <taxon>Pezizomycotina</taxon>
        <taxon>Dothideomycetes</taxon>
        <taxon>Pleosporomycetidae</taxon>
        <taxon>Pleosporales</taxon>
        <taxon>Pleosporineae</taxon>
        <taxon>Pleosporaceae</taxon>
        <taxon>Exserohilum</taxon>
    </lineage>
</organism>
<sequence length="155" mass="16874">MGKSRAEAPWHRETCLLAGYSCVNPRPQYKTHPEAHAQTNIAAHDLEGGGLRLPGSGHMLASPKLTHSSPTLWVYAHSLSPAMDPGTETFNSRRSTVFNARRDFIHIPGRIASSATMSGQVRGPQVYRPASLAHLQGAHTKVQTTASVQCLRLQE</sequence>
<accession>R0K3X4</accession>
<reference evidence="1 2" key="1">
    <citation type="journal article" date="2012" name="PLoS Pathog.">
        <title>Diverse lifestyles and strategies of plant pathogenesis encoded in the genomes of eighteen Dothideomycetes fungi.</title>
        <authorList>
            <person name="Ohm R.A."/>
            <person name="Feau N."/>
            <person name="Henrissat B."/>
            <person name="Schoch C.L."/>
            <person name="Horwitz B.A."/>
            <person name="Barry K.W."/>
            <person name="Condon B.J."/>
            <person name="Copeland A.C."/>
            <person name="Dhillon B."/>
            <person name="Glaser F."/>
            <person name="Hesse C.N."/>
            <person name="Kosti I."/>
            <person name="LaButti K."/>
            <person name="Lindquist E.A."/>
            <person name="Lucas S."/>
            <person name="Salamov A.A."/>
            <person name="Bradshaw R.E."/>
            <person name="Ciuffetti L."/>
            <person name="Hamelin R.C."/>
            <person name="Kema G.H.J."/>
            <person name="Lawrence C."/>
            <person name="Scott J.A."/>
            <person name="Spatafora J.W."/>
            <person name="Turgeon B.G."/>
            <person name="de Wit P.J.G.M."/>
            <person name="Zhong S."/>
            <person name="Goodwin S.B."/>
            <person name="Grigoriev I.V."/>
        </authorList>
    </citation>
    <scope>NUCLEOTIDE SEQUENCE [LARGE SCALE GENOMIC DNA]</scope>
    <source>
        <strain evidence="2">28A</strain>
    </source>
</reference>
<dbReference type="AlphaFoldDB" id="R0K3X4"/>
<keyword evidence="2" id="KW-1185">Reference proteome</keyword>
<dbReference type="RefSeq" id="XP_008028170.1">
    <property type="nucleotide sequence ID" value="XM_008029979.1"/>
</dbReference>
<evidence type="ECO:0000313" key="2">
    <source>
        <dbReference type="Proteomes" id="UP000016935"/>
    </source>
</evidence>
<dbReference type="EMBL" id="KB908814">
    <property type="protein sequence ID" value="EOA84274.1"/>
    <property type="molecule type" value="Genomic_DNA"/>
</dbReference>